<comment type="caution">
    <text evidence="1">The sequence shown here is derived from an EMBL/GenBank/DDBJ whole genome shotgun (WGS) entry which is preliminary data.</text>
</comment>
<dbReference type="PATRIC" id="fig|483937.3.peg.6117"/>
<dbReference type="Proteomes" id="UP000070475">
    <property type="component" value="Unassembled WGS sequence"/>
</dbReference>
<sequence>MVVEFTVNARESAQFKGLVFKSASGNWERYVTLGRQKKLIDNYDYIAGPFLENPNYIGNIGKGKALIPKGNQIAIRSVKMAVWLFKGFAGFE</sequence>
<gene>
    <name evidence="1" type="ORF">AMQ84_01330</name>
</gene>
<evidence type="ECO:0000313" key="1">
    <source>
        <dbReference type="EMBL" id="KWX81029.1"/>
    </source>
</evidence>
<evidence type="ECO:0000313" key="2">
    <source>
        <dbReference type="Proteomes" id="UP000070475"/>
    </source>
</evidence>
<protein>
    <submittedName>
        <fullName evidence="1">Uncharacterized protein</fullName>
    </submittedName>
</protein>
<dbReference type="AlphaFoldDB" id="A0A132UBI0"/>
<name>A0A132UBI0_9BACL</name>
<proteinExistence type="predicted"/>
<accession>A0A132UBI0</accession>
<keyword evidence="2" id="KW-1185">Reference proteome</keyword>
<organism evidence="1 2">
    <name type="scientific">Paenibacillus riograndensis</name>
    <dbReference type="NCBI Taxonomy" id="483937"/>
    <lineage>
        <taxon>Bacteria</taxon>
        <taxon>Bacillati</taxon>
        <taxon>Bacillota</taxon>
        <taxon>Bacilli</taxon>
        <taxon>Bacillales</taxon>
        <taxon>Paenibacillaceae</taxon>
        <taxon>Paenibacillus</taxon>
        <taxon>Paenibacillus sonchi group</taxon>
    </lineage>
</organism>
<dbReference type="OrthoDB" id="9813772at2"/>
<reference evidence="1 2" key="1">
    <citation type="submission" date="2015-08" db="EMBL/GenBank/DDBJ databases">
        <title>Genomes of Paenibacillus riograndensis.</title>
        <authorList>
            <person name="Sant'Anna F.H."/>
            <person name="Souza R."/>
            <person name="Ambrosini A."/>
            <person name="Bach E."/>
            <person name="Fernandes G."/>
            <person name="Balsanelli E."/>
            <person name="Baura V.A."/>
            <person name="Pedrosa F.O."/>
            <person name="Souza E.M."/>
            <person name="Passaglia L."/>
        </authorList>
    </citation>
    <scope>NUCLEOTIDE SEQUENCE [LARGE SCALE GENOMIC DNA]</scope>
    <source>
        <strain evidence="1 2">CAS34</strain>
    </source>
</reference>
<dbReference type="EMBL" id="LIRB01000081">
    <property type="protein sequence ID" value="KWX81029.1"/>
    <property type="molecule type" value="Genomic_DNA"/>
</dbReference>
<dbReference type="RefSeq" id="WP_060819078.1">
    <property type="nucleotide sequence ID" value="NZ_LIRB01000081.1"/>
</dbReference>